<dbReference type="InterPro" id="IPR001965">
    <property type="entry name" value="Znf_PHD"/>
</dbReference>
<feature type="compositionally biased region" description="Basic residues" evidence="5">
    <location>
        <begin position="1478"/>
        <end position="1494"/>
    </location>
</feature>
<evidence type="ECO:0000256" key="3">
    <source>
        <dbReference type="ARBA" id="ARBA00022833"/>
    </source>
</evidence>
<gene>
    <name evidence="7" type="ORF">ABEB36_012476</name>
</gene>
<keyword evidence="1" id="KW-0479">Metal-binding</keyword>
<dbReference type="InterPro" id="IPR019786">
    <property type="entry name" value="Zinc_finger_PHD-type_CS"/>
</dbReference>
<feature type="compositionally biased region" description="Polar residues" evidence="5">
    <location>
        <begin position="881"/>
        <end position="894"/>
    </location>
</feature>
<dbReference type="PROSITE" id="PS50016">
    <property type="entry name" value="ZF_PHD_2"/>
    <property type="match status" value="1"/>
</dbReference>
<reference evidence="7 8" key="1">
    <citation type="submission" date="2024-05" db="EMBL/GenBank/DDBJ databases">
        <title>Genetic variation in Jamaican populations of the coffee berry borer (Hypothenemus hampei).</title>
        <authorList>
            <person name="Errbii M."/>
            <person name="Myrie A."/>
        </authorList>
    </citation>
    <scope>NUCLEOTIDE SEQUENCE [LARGE SCALE GENOMIC DNA]</scope>
    <source>
        <strain evidence="7">JA-Hopewell-2020-01-JO</strain>
        <tissue evidence="7">Whole body</tissue>
    </source>
</reference>
<dbReference type="InterPro" id="IPR011011">
    <property type="entry name" value="Znf_FYVE_PHD"/>
</dbReference>
<keyword evidence="8" id="KW-1185">Reference proteome</keyword>
<keyword evidence="2 4" id="KW-0863">Zinc-finger</keyword>
<feature type="region of interest" description="Disordered" evidence="5">
    <location>
        <begin position="1958"/>
        <end position="2045"/>
    </location>
</feature>
<evidence type="ECO:0000313" key="7">
    <source>
        <dbReference type="EMBL" id="KAL1491964.1"/>
    </source>
</evidence>
<feature type="compositionally biased region" description="Basic and acidic residues" evidence="5">
    <location>
        <begin position="753"/>
        <end position="765"/>
    </location>
</feature>
<feature type="compositionally biased region" description="Polar residues" evidence="5">
    <location>
        <begin position="197"/>
        <end position="210"/>
    </location>
</feature>
<feature type="region of interest" description="Disordered" evidence="5">
    <location>
        <begin position="556"/>
        <end position="662"/>
    </location>
</feature>
<sequence>MASESEAFCEEDPNFAVICAFFEKFGQLMGITDIGICQLKSMLENTHEVSPCLIDLHIKLLRKIKKTVSPPEKWERYLTKFCHTFSSLHAWELERFGYKNTKPSIRIRVLKELIEAQFDLNAKFKLEINKFTSKDLRSQPLGRDKFGHAYWFQSDDNYQIRVYKEDLDDEKWTLVAKDRNGLVTLISNLKDIDGKSSSDSAGNEDSNSLSEKPILDTGQQDTDSKKTSDDEDSNLEKDEDKEEVKLEVKKENEETESLKRPREEEEQQQESIVQKNKIKHMEFVPDKTEVSESIEEPVMKIEGEGSGADNENCVVGEVIEEDIIYFYGLGNGVDCQTGNNSDGGESNSSKTDPSNENDTQSASKTKEETPGLQHKESSKDSPKQLSTEGNEEPPKSPNNHLEELPISSNVEKSIKEIQEENLSNSQFKEFGKDVNEEEFPNKSFPLDDVKEGERSKSPIKEECSMEGKQELAKSPVEEDFSKKVESDEYTVEQNEGLPKVSLEESTNQIDEEEFVKSPKKEEPVEKTKDAEPSISQKIEEIKVLNENPIKDYALETVKAENFPKSPIKEESPVEEKSQELKEAELPISTMKEEEAKVPDHNESSNESESKTKKIESCESQGDEKQTHERPPIEESIEEAKLNEEISNNDFKEENNSSELTDNKLLNNMECVKASEKTIDSISSPIEVKSKEANPIEKEHVKTENHLDVSQENFKKESSSSQNEDQIEVSEPICVKKTAYVCGEETLDLNKQTDVVKEEEQDKSNDIRSPVASLCETGNKERYRDKNVVESEPTTTTTTTTDKTDNNQILDEKSVTVSSLIDQNMTGQDTPSINETKHDHENANQTPEKAEINERPKLKAVKKSPTNTKESNQLVKDEPQSKESNSADSSVTSSPPEDVNTESAVEVKVDDSGEVKEPQSDHNAKKPQEPTLSSFSLDYKEEEDNPLPERPVRKRGLDAATVEEPEDGPEKKIKLKGRRQIDTALRKSVEQRIEQMHGSSSDSKESEEESENKEKTPGRKKKTTMKKDPVETEPVKKEAPKRDPAKKNSRILMGLQIDEDSLIERPQLRQSRRIAQLKIKEQVESKYKLNYDEGPVIKKKGKDDKHDKKKDKDSDSEPSKKKKKRKEKPANQIFNEKRPWQSSSEDSEELAEEEEEDIEDDYELALGPLKSDHEFSPESEEDDDEEWQPLKRARTAKKEENPEEIDDLPCQKCEKNDHPEWILLCDKCDNGWHCSCLRPPLLGIPEGDWFCPPCEHIILLERLQTKLIEYDKKLNKKEIEDRRKERLAYVGISLNNVLPNNTETRKKKKRRHSDHKSEDTTESESESEHSQSLSSDSDEPIYQLRQRRQAKSYKFNEYDEMIKDAIGEDEDQKEDTAGNLGRGKDIQTIVKGLEPEEKPTEKTTEEVEERPTAANLKKMLRKKHRKLNSLDFDSEEEDISDEDFKGTSSESEDDDEEFEEEDEDDYSDNSEDSDDYVGRKRRKNAPVRRSTRARTRRYDDEDFINDDDSDDETATKKKKKSTWDDYESDESELSNYGKKRKGKKKKTGHEPNSKKSKSNRIQYGGLTSSEDDTYGRGRRTRGKKTTYVDTVGSESEEETASSKKNPRKIESDDDEDFIANDEEGEEEDKADLDEEEEDDGEEEEDDNSEEERRVQRSLLVPKIYIKKPTSNKKSTQVIEKVGSSNGERAAVEKEKLPMLVTITNSHNTNETVGEDVAMTIKRPSIVHEPIVSNVTALIKNDLENDDLSEPPGISLPLFEELDASTKEAEKKRRGRTPGKKNVNSITQPAIEIAAPPQPFSQAQPTPSVITRMLQAKAPVISYPSSGRIRTKNFAAIRGDEEVNQTEPSDLHVSPSSSPSVISNVYSITGGAPLPYGIPQFPRGSPSTRGSYNPSPSGGGPINLTDSAPRIAPAGPPRYPSEAVVRPALHIPYRSPNFVPPVVTTNGPPVTVAGYPTTAYPAPGSAPAPGPPESYYGSYPPPSVTESTIPPIAYEGLPPEGGPVYQEPSYSAEEQPQVNPSENEESGGEFAGLASYFSSQREDDLES</sequence>
<feature type="compositionally biased region" description="Basic and acidic residues" evidence="5">
    <location>
        <begin position="364"/>
        <end position="382"/>
    </location>
</feature>
<feature type="compositionally biased region" description="Basic and acidic residues" evidence="5">
    <location>
        <begin position="801"/>
        <end position="813"/>
    </location>
</feature>
<organism evidence="7 8">
    <name type="scientific">Hypothenemus hampei</name>
    <name type="common">Coffee berry borer</name>
    <dbReference type="NCBI Taxonomy" id="57062"/>
    <lineage>
        <taxon>Eukaryota</taxon>
        <taxon>Metazoa</taxon>
        <taxon>Ecdysozoa</taxon>
        <taxon>Arthropoda</taxon>
        <taxon>Hexapoda</taxon>
        <taxon>Insecta</taxon>
        <taxon>Pterygota</taxon>
        <taxon>Neoptera</taxon>
        <taxon>Endopterygota</taxon>
        <taxon>Coleoptera</taxon>
        <taxon>Polyphaga</taxon>
        <taxon>Cucujiformia</taxon>
        <taxon>Curculionidae</taxon>
        <taxon>Scolytinae</taxon>
        <taxon>Hypothenemus</taxon>
    </lineage>
</organism>
<feature type="compositionally biased region" description="Polar residues" evidence="5">
    <location>
        <begin position="1558"/>
        <end position="1567"/>
    </location>
</feature>
<feature type="compositionally biased region" description="Basic residues" evidence="5">
    <location>
        <begin position="1417"/>
        <end position="1426"/>
    </location>
</feature>
<feature type="compositionally biased region" description="Polar residues" evidence="5">
    <location>
        <begin position="814"/>
        <end position="833"/>
    </location>
</feature>
<dbReference type="Gene3D" id="3.30.40.10">
    <property type="entry name" value="Zinc/RING finger domain, C3HC4 (zinc finger)"/>
    <property type="match status" value="1"/>
</dbReference>
<feature type="compositionally biased region" description="Basic and acidic residues" evidence="5">
    <location>
        <begin position="1077"/>
        <end position="1090"/>
    </location>
</feature>
<feature type="region of interest" description="Disordered" evidence="5">
    <location>
        <begin position="1299"/>
        <end position="1341"/>
    </location>
</feature>
<dbReference type="InterPro" id="IPR028938">
    <property type="entry name" value="Rsf1-like"/>
</dbReference>
<dbReference type="EMBL" id="JBDJPC010000009">
    <property type="protein sequence ID" value="KAL1491964.1"/>
    <property type="molecule type" value="Genomic_DNA"/>
</dbReference>
<feature type="compositionally biased region" description="Polar residues" evidence="5">
    <location>
        <begin position="350"/>
        <end position="363"/>
    </location>
</feature>
<dbReference type="Proteomes" id="UP001566132">
    <property type="component" value="Unassembled WGS sequence"/>
</dbReference>
<feature type="region of interest" description="Disordered" evidence="5">
    <location>
        <begin position="330"/>
        <end position="533"/>
    </location>
</feature>
<dbReference type="SUPFAM" id="SSF57903">
    <property type="entry name" value="FYVE/PHD zinc finger"/>
    <property type="match status" value="1"/>
</dbReference>
<feature type="compositionally biased region" description="Basic and acidic residues" evidence="5">
    <location>
        <begin position="222"/>
        <end position="263"/>
    </location>
</feature>
<feature type="region of interest" description="Disordered" evidence="5">
    <location>
        <begin position="751"/>
        <end position="1204"/>
    </location>
</feature>
<feature type="compositionally biased region" description="Basic and acidic residues" evidence="5">
    <location>
        <begin position="279"/>
        <end position="290"/>
    </location>
</feature>
<name>A0ABD1EBC1_HYPHA</name>
<dbReference type="CDD" id="cd15543">
    <property type="entry name" value="PHD_RSF1"/>
    <property type="match status" value="1"/>
</dbReference>
<protein>
    <recommendedName>
        <fullName evidence="6">PHD-type domain-containing protein</fullName>
    </recommendedName>
</protein>
<feature type="compositionally biased region" description="Basic and acidic residues" evidence="5">
    <location>
        <begin position="904"/>
        <end position="927"/>
    </location>
</feature>
<feature type="compositionally biased region" description="Basic and acidic residues" evidence="5">
    <location>
        <begin position="1100"/>
        <end position="1118"/>
    </location>
</feature>
<feature type="compositionally biased region" description="Basic and acidic residues" evidence="5">
    <location>
        <begin position="1392"/>
        <end position="1410"/>
    </location>
</feature>
<feature type="compositionally biased region" description="Basic residues" evidence="5">
    <location>
        <begin position="1304"/>
        <end position="1313"/>
    </location>
</feature>
<proteinExistence type="predicted"/>
<dbReference type="GO" id="GO:0008270">
    <property type="term" value="F:zinc ion binding"/>
    <property type="evidence" value="ECO:0007669"/>
    <property type="project" value="UniProtKB-KW"/>
</dbReference>
<accession>A0ABD1EBC1</accession>
<feature type="compositionally biased region" description="Acidic residues" evidence="5">
    <location>
        <begin position="1499"/>
        <end position="1511"/>
    </location>
</feature>
<feature type="compositionally biased region" description="Acidic residues" evidence="5">
    <location>
        <begin position="1610"/>
        <end position="1648"/>
    </location>
</feature>
<dbReference type="SMART" id="SM00249">
    <property type="entry name" value="PHD"/>
    <property type="match status" value="1"/>
</dbReference>
<feature type="compositionally biased region" description="Basic and acidic residues" evidence="5">
    <location>
        <begin position="834"/>
        <end position="856"/>
    </location>
</feature>
<evidence type="ECO:0000256" key="2">
    <source>
        <dbReference type="ARBA" id="ARBA00022771"/>
    </source>
</evidence>
<dbReference type="PANTHER" id="PTHR14296:SF16">
    <property type="entry name" value="REMODELING AND SPACING FACTOR 1"/>
    <property type="match status" value="1"/>
</dbReference>
<dbReference type="Pfam" id="PF00628">
    <property type="entry name" value="PHD"/>
    <property type="match status" value="1"/>
</dbReference>
<feature type="compositionally biased region" description="Basic and acidic residues" evidence="5">
    <location>
        <begin position="1024"/>
        <end position="1045"/>
    </location>
</feature>
<feature type="compositionally biased region" description="Acidic residues" evidence="5">
    <location>
        <begin position="1431"/>
        <end position="1440"/>
    </location>
</feature>
<feature type="compositionally biased region" description="Acidic residues" evidence="5">
    <location>
        <begin position="1144"/>
        <end position="1162"/>
    </location>
</feature>
<dbReference type="InterPro" id="IPR019787">
    <property type="entry name" value="Znf_PHD-finger"/>
</dbReference>
<feature type="compositionally biased region" description="Basic residues" evidence="5">
    <location>
        <begin position="1536"/>
        <end position="1546"/>
    </location>
</feature>
<feature type="compositionally biased region" description="Basic and acidic residues" evidence="5">
    <location>
        <begin position="777"/>
        <end position="788"/>
    </location>
</feature>
<feature type="region of interest" description="Disordered" evidence="5">
    <location>
        <begin position="1879"/>
        <end position="1917"/>
    </location>
</feature>
<feature type="compositionally biased region" description="Acidic residues" evidence="5">
    <location>
        <begin position="1449"/>
        <end position="1474"/>
    </location>
</feature>
<feature type="domain" description="PHD-type" evidence="6">
    <location>
        <begin position="1206"/>
        <end position="1256"/>
    </location>
</feature>
<keyword evidence="3" id="KW-0862">Zinc</keyword>
<dbReference type="PROSITE" id="PS01359">
    <property type="entry name" value="ZF_PHD_1"/>
    <property type="match status" value="1"/>
</dbReference>
<feature type="compositionally biased region" description="Basic and acidic residues" evidence="5">
    <location>
        <begin position="689"/>
        <end position="717"/>
    </location>
</feature>
<evidence type="ECO:0000313" key="8">
    <source>
        <dbReference type="Proteomes" id="UP001566132"/>
    </source>
</evidence>
<evidence type="ECO:0000256" key="4">
    <source>
        <dbReference type="PROSITE-ProRule" id="PRU00146"/>
    </source>
</evidence>
<evidence type="ECO:0000256" key="5">
    <source>
        <dbReference type="SAM" id="MobiDB-lite"/>
    </source>
</evidence>
<feature type="compositionally biased region" description="Basic and acidic residues" evidence="5">
    <location>
        <begin position="978"/>
        <end position="994"/>
    </location>
</feature>
<evidence type="ECO:0000256" key="1">
    <source>
        <dbReference type="ARBA" id="ARBA00022723"/>
    </source>
</evidence>
<feature type="region of interest" description="Disordered" evidence="5">
    <location>
        <begin position="1364"/>
        <end position="1658"/>
    </location>
</feature>
<feature type="compositionally biased region" description="Basic and acidic residues" evidence="5">
    <location>
        <begin position="514"/>
        <end position="533"/>
    </location>
</feature>
<feature type="compositionally biased region" description="Basic and acidic residues" evidence="5">
    <location>
        <begin position="566"/>
        <end position="654"/>
    </location>
</feature>
<dbReference type="PANTHER" id="PTHR14296">
    <property type="entry name" value="REMODELING AND SPACING FACTOR 1"/>
    <property type="match status" value="1"/>
</dbReference>
<feature type="compositionally biased region" description="Polar residues" evidence="5">
    <location>
        <begin position="863"/>
        <end position="873"/>
    </location>
</feature>
<feature type="compositionally biased region" description="Polar residues" evidence="5">
    <location>
        <begin position="2006"/>
        <end position="2019"/>
    </location>
</feature>
<feature type="compositionally biased region" description="Low complexity" evidence="5">
    <location>
        <begin position="338"/>
        <end position="349"/>
    </location>
</feature>
<evidence type="ECO:0000259" key="6">
    <source>
        <dbReference type="PROSITE" id="PS50016"/>
    </source>
</evidence>
<feature type="region of interest" description="Disordered" evidence="5">
    <location>
        <begin position="689"/>
        <end position="727"/>
    </location>
</feature>
<comment type="caution">
    <text evidence="7">The sequence shown here is derived from an EMBL/GenBank/DDBJ whole genome shotgun (WGS) entry which is preliminary data.</text>
</comment>
<feature type="compositionally biased region" description="Basic and acidic residues" evidence="5">
    <location>
        <begin position="445"/>
        <end position="486"/>
    </location>
</feature>
<feature type="region of interest" description="Disordered" evidence="5">
    <location>
        <begin position="193"/>
        <end position="310"/>
    </location>
</feature>
<feature type="compositionally biased region" description="Acidic residues" evidence="5">
    <location>
        <begin position="1176"/>
        <end position="1186"/>
    </location>
</feature>
<dbReference type="InterPro" id="IPR013083">
    <property type="entry name" value="Znf_RING/FYVE/PHD"/>
</dbReference>